<feature type="transmembrane region" description="Helical" evidence="1">
    <location>
        <begin position="201"/>
        <end position="221"/>
    </location>
</feature>
<feature type="transmembrane region" description="Helical" evidence="1">
    <location>
        <begin position="106"/>
        <end position="127"/>
    </location>
</feature>
<dbReference type="PANTHER" id="PTHR32251">
    <property type="entry name" value="3-OXO-5-ALPHA-STEROID 4-DEHYDROGENASE"/>
    <property type="match status" value="1"/>
</dbReference>
<evidence type="ECO:0000313" key="3">
    <source>
        <dbReference type="Proteomes" id="UP001182556"/>
    </source>
</evidence>
<feature type="transmembrane region" description="Helical" evidence="1">
    <location>
        <begin position="45"/>
        <end position="62"/>
    </location>
</feature>
<keyword evidence="3" id="KW-1185">Reference proteome</keyword>
<feature type="transmembrane region" description="Helical" evidence="1">
    <location>
        <begin position="227"/>
        <end position="248"/>
    </location>
</feature>
<dbReference type="AlphaFoldDB" id="A0AAD9FUB1"/>
<dbReference type="InterPro" id="IPR010721">
    <property type="entry name" value="UstE-like"/>
</dbReference>
<gene>
    <name evidence="2" type="ORF">DB88DRAFT_481789</name>
</gene>
<keyword evidence="1" id="KW-0812">Transmembrane</keyword>
<evidence type="ECO:0008006" key="4">
    <source>
        <dbReference type="Google" id="ProtNLM"/>
    </source>
</evidence>
<reference evidence="2" key="1">
    <citation type="submission" date="2023-02" db="EMBL/GenBank/DDBJ databases">
        <title>Identification and recombinant expression of a fungal hydrolase from Papiliotrema laurentii that hydrolyzes apple cutin and clears colloidal polyester polyurethane.</title>
        <authorList>
            <consortium name="DOE Joint Genome Institute"/>
            <person name="Roman V.A."/>
            <person name="Bojanowski C."/>
            <person name="Crable B.R."/>
            <person name="Wagner D.N."/>
            <person name="Hung C.S."/>
            <person name="Nadeau L.J."/>
            <person name="Schratz L."/>
            <person name="Haridas S."/>
            <person name="Pangilinan J."/>
            <person name="Lipzen A."/>
            <person name="Na H."/>
            <person name="Yan M."/>
            <person name="Ng V."/>
            <person name="Grigoriev I.V."/>
            <person name="Spatafora J.W."/>
            <person name="Barlow D."/>
            <person name="Biffinger J."/>
            <person name="Kelley-Loughnane N."/>
            <person name="Varaljay V.A."/>
            <person name="Crookes-Goodson W.J."/>
        </authorList>
    </citation>
    <scope>NUCLEOTIDE SEQUENCE</scope>
    <source>
        <strain evidence="2">5307AH</strain>
    </source>
</reference>
<feature type="transmembrane region" description="Helical" evidence="1">
    <location>
        <begin position="147"/>
        <end position="165"/>
    </location>
</feature>
<name>A0AAD9FUB1_PAPLA</name>
<dbReference type="GO" id="GO:0016020">
    <property type="term" value="C:membrane"/>
    <property type="evidence" value="ECO:0007669"/>
    <property type="project" value="TreeGrafter"/>
</dbReference>
<organism evidence="2 3">
    <name type="scientific">Papiliotrema laurentii</name>
    <name type="common">Cryptococcus laurentii</name>
    <dbReference type="NCBI Taxonomy" id="5418"/>
    <lineage>
        <taxon>Eukaryota</taxon>
        <taxon>Fungi</taxon>
        <taxon>Dikarya</taxon>
        <taxon>Basidiomycota</taxon>
        <taxon>Agaricomycotina</taxon>
        <taxon>Tremellomycetes</taxon>
        <taxon>Tremellales</taxon>
        <taxon>Rhynchogastremaceae</taxon>
        <taxon>Papiliotrema</taxon>
    </lineage>
</organism>
<accession>A0AAD9FUB1</accession>
<dbReference type="Pfam" id="PF06966">
    <property type="entry name" value="DUF1295"/>
    <property type="match status" value="1"/>
</dbReference>
<dbReference type="EMBL" id="JAODAN010000002">
    <property type="protein sequence ID" value="KAK1926429.1"/>
    <property type="molecule type" value="Genomic_DNA"/>
</dbReference>
<evidence type="ECO:0000256" key="1">
    <source>
        <dbReference type="SAM" id="Phobius"/>
    </source>
</evidence>
<feature type="transmembrane region" description="Helical" evidence="1">
    <location>
        <begin position="68"/>
        <end position="85"/>
    </location>
</feature>
<proteinExistence type="predicted"/>
<keyword evidence="1" id="KW-0472">Membrane</keyword>
<feature type="transmembrane region" description="Helical" evidence="1">
    <location>
        <begin position="12"/>
        <end position="33"/>
    </location>
</feature>
<sequence>MSPIQIIDKYNLVITFLVTLGWQMLGFAIAWTFKFDKVTDFTGGSNFFILAMITFFANHTYYTRNAVVSALFMAWAARLALFLLFRVLKTGSDTRFDDIRSHFFKFAGFWAGQILWVFTVSLPVVILNSPAVTDPSKGGGYASWGQATDIVGVILFGIGFLWEAIGDVQKYRYKASNPPKGKPCTKGLWYFSRHPPYFGEIVLHWGIWLMCISPAIAGGLTRASRDALYGSVVAPIFTMLLLLFLSGMPTAEKPTAKKYFLQSHDPDETATFSGSQPKNDTWDKYKDYLNKTSILIPIPPAVYRPLPDWLKHTLLMDWRIYRFDEAKDGQAALDEARKKRDHEV</sequence>
<dbReference type="PANTHER" id="PTHR32251:SF15">
    <property type="entry name" value="3-OXO-5-ALPHA-STEROID 4-DEHYDROGENASE (DUF1295)"/>
    <property type="match status" value="1"/>
</dbReference>
<evidence type="ECO:0000313" key="2">
    <source>
        <dbReference type="EMBL" id="KAK1926429.1"/>
    </source>
</evidence>
<dbReference type="Gene3D" id="1.20.120.1630">
    <property type="match status" value="1"/>
</dbReference>
<dbReference type="Proteomes" id="UP001182556">
    <property type="component" value="Unassembled WGS sequence"/>
</dbReference>
<protein>
    <recommendedName>
        <fullName evidence="4">Steroid 5-alpha reductase C-terminal domain-containing protein</fullName>
    </recommendedName>
</protein>
<comment type="caution">
    <text evidence="2">The sequence shown here is derived from an EMBL/GenBank/DDBJ whole genome shotgun (WGS) entry which is preliminary data.</text>
</comment>
<keyword evidence="1" id="KW-1133">Transmembrane helix</keyword>